<dbReference type="PANTHER" id="PTHR43316:SF8">
    <property type="entry name" value="HAD FAMILY HYDROLASE"/>
    <property type="match status" value="1"/>
</dbReference>
<keyword evidence="3" id="KW-1185">Reference proteome</keyword>
<comment type="caution">
    <text evidence="2">The sequence shown here is derived from an EMBL/GenBank/DDBJ whole genome shotgun (WGS) entry which is preliminary data.</text>
</comment>
<evidence type="ECO:0000256" key="1">
    <source>
        <dbReference type="ARBA" id="ARBA00022801"/>
    </source>
</evidence>
<protein>
    <submittedName>
        <fullName evidence="2">Putative hydrolase of the HAD superfamily</fullName>
    </submittedName>
</protein>
<dbReference type="Pfam" id="PF00702">
    <property type="entry name" value="Hydrolase"/>
    <property type="match status" value="1"/>
</dbReference>
<sequence length="252" mass="27363">MAAALIAPVFPCQPLLRYSGGMTIKLICLDADDTLWHNMRHFNATEDALLDMLHPFAEAHVTRERLITCETRNLPLYGYGAKGFTLSMIETAVELAGDALTKQMIEEILAAGRALLAHPVQLFDGVEETLDRLARFGPVVLVTKGDLLHQESKLAASGLGDLFSGIEIVSDKTSDTFRNIFARFGVAPQQAVMAGDSMRSDILPALEAGAWAAFIPQEGAWAHEQAQAPAAHDHFTQLSRLADLPDWVAGIS</sequence>
<organism evidence="2 3">
    <name type="scientific">Sphingobium fontiphilum</name>
    <dbReference type="NCBI Taxonomy" id="944425"/>
    <lineage>
        <taxon>Bacteria</taxon>
        <taxon>Pseudomonadati</taxon>
        <taxon>Pseudomonadota</taxon>
        <taxon>Alphaproteobacteria</taxon>
        <taxon>Sphingomonadales</taxon>
        <taxon>Sphingomonadaceae</taxon>
        <taxon>Sphingobium</taxon>
    </lineage>
</organism>
<dbReference type="EMBL" id="JACIEB010000001">
    <property type="protein sequence ID" value="MBB3981200.1"/>
    <property type="molecule type" value="Genomic_DNA"/>
</dbReference>
<gene>
    <name evidence="2" type="ORF">GGR44_000831</name>
</gene>
<dbReference type="InterPro" id="IPR023214">
    <property type="entry name" value="HAD_sf"/>
</dbReference>
<dbReference type="InterPro" id="IPR023198">
    <property type="entry name" value="PGP-like_dom2"/>
</dbReference>
<dbReference type="GO" id="GO:0016787">
    <property type="term" value="F:hydrolase activity"/>
    <property type="evidence" value="ECO:0007669"/>
    <property type="project" value="UniProtKB-KW"/>
</dbReference>
<evidence type="ECO:0000313" key="2">
    <source>
        <dbReference type="EMBL" id="MBB3981200.1"/>
    </source>
</evidence>
<dbReference type="InterPro" id="IPR036412">
    <property type="entry name" value="HAD-like_sf"/>
</dbReference>
<accession>A0A7W6GMX7</accession>
<dbReference type="SFLD" id="SFLDS00003">
    <property type="entry name" value="Haloacid_Dehalogenase"/>
    <property type="match status" value="1"/>
</dbReference>
<proteinExistence type="predicted"/>
<dbReference type="PANTHER" id="PTHR43316">
    <property type="entry name" value="HYDROLASE, HALOACID DELAHOGENASE-RELATED"/>
    <property type="match status" value="1"/>
</dbReference>
<dbReference type="Gene3D" id="1.10.150.240">
    <property type="entry name" value="Putative phosphatase, domain 2"/>
    <property type="match status" value="1"/>
</dbReference>
<name>A0A7W6GMX7_9SPHN</name>
<dbReference type="AlphaFoldDB" id="A0A7W6GMX7"/>
<dbReference type="InterPro" id="IPR051540">
    <property type="entry name" value="S-2-haloacid_dehalogenase"/>
</dbReference>
<keyword evidence="1 2" id="KW-0378">Hydrolase</keyword>
<evidence type="ECO:0000313" key="3">
    <source>
        <dbReference type="Proteomes" id="UP000552757"/>
    </source>
</evidence>
<dbReference type="SFLD" id="SFLDG01129">
    <property type="entry name" value="C1.5:_HAD__Beta-PGM__Phosphata"/>
    <property type="match status" value="1"/>
</dbReference>
<reference evidence="2 3" key="1">
    <citation type="submission" date="2020-08" db="EMBL/GenBank/DDBJ databases">
        <title>Genomic Encyclopedia of Type Strains, Phase IV (KMG-IV): sequencing the most valuable type-strain genomes for metagenomic binning, comparative biology and taxonomic classification.</title>
        <authorList>
            <person name="Goeker M."/>
        </authorList>
    </citation>
    <scope>NUCLEOTIDE SEQUENCE [LARGE SCALE GENOMIC DNA]</scope>
    <source>
        <strain evidence="2 3">DSM 29348</strain>
    </source>
</reference>
<dbReference type="SUPFAM" id="SSF56784">
    <property type="entry name" value="HAD-like"/>
    <property type="match status" value="1"/>
</dbReference>
<dbReference type="Proteomes" id="UP000552757">
    <property type="component" value="Unassembled WGS sequence"/>
</dbReference>
<dbReference type="Gene3D" id="3.40.50.1000">
    <property type="entry name" value="HAD superfamily/HAD-like"/>
    <property type="match status" value="1"/>
</dbReference>